<evidence type="ECO:0000313" key="2">
    <source>
        <dbReference type="EMBL" id="GMR55251.1"/>
    </source>
</evidence>
<gene>
    <name evidence="2" type="ORF">PMAYCL1PPCAC_25446</name>
</gene>
<proteinExistence type="predicted"/>
<feature type="non-terminal residue" evidence="2">
    <location>
        <position position="1"/>
    </location>
</feature>
<evidence type="ECO:0000256" key="1">
    <source>
        <dbReference type="SAM" id="MobiDB-lite"/>
    </source>
</evidence>
<sequence>LVNSFSSPYRIPVVPPLPAPRLYLRKTASGSPNVGSGMQTTIAHDTVPESKKMQEPPAETPILSPPSPPTRRHHASSITSTSSPSVSTRSNIAVAADKVAQDIQLAQYLRLVQKTVRATGYPSDPLTSQQQMQSLQQQSTAVGVTAARRKVIQRDEADCML</sequence>
<feature type="region of interest" description="Disordered" evidence="1">
    <location>
        <begin position="49"/>
        <end position="89"/>
    </location>
</feature>
<dbReference type="Proteomes" id="UP001328107">
    <property type="component" value="Unassembled WGS sequence"/>
</dbReference>
<organism evidence="2 3">
    <name type="scientific">Pristionchus mayeri</name>
    <dbReference type="NCBI Taxonomy" id="1317129"/>
    <lineage>
        <taxon>Eukaryota</taxon>
        <taxon>Metazoa</taxon>
        <taxon>Ecdysozoa</taxon>
        <taxon>Nematoda</taxon>
        <taxon>Chromadorea</taxon>
        <taxon>Rhabditida</taxon>
        <taxon>Rhabditina</taxon>
        <taxon>Diplogasteromorpha</taxon>
        <taxon>Diplogasteroidea</taxon>
        <taxon>Neodiplogasteridae</taxon>
        <taxon>Pristionchus</taxon>
    </lineage>
</organism>
<evidence type="ECO:0000313" key="3">
    <source>
        <dbReference type="Proteomes" id="UP001328107"/>
    </source>
</evidence>
<dbReference type="EMBL" id="BTRK01000005">
    <property type="protein sequence ID" value="GMR55251.1"/>
    <property type="molecule type" value="Genomic_DNA"/>
</dbReference>
<comment type="caution">
    <text evidence="2">The sequence shown here is derived from an EMBL/GenBank/DDBJ whole genome shotgun (WGS) entry which is preliminary data.</text>
</comment>
<reference evidence="3" key="1">
    <citation type="submission" date="2022-10" db="EMBL/GenBank/DDBJ databases">
        <title>Genome assembly of Pristionchus species.</title>
        <authorList>
            <person name="Yoshida K."/>
            <person name="Sommer R.J."/>
        </authorList>
    </citation>
    <scope>NUCLEOTIDE SEQUENCE [LARGE SCALE GENOMIC DNA]</scope>
    <source>
        <strain evidence="3">RS5460</strain>
    </source>
</reference>
<keyword evidence="3" id="KW-1185">Reference proteome</keyword>
<dbReference type="AlphaFoldDB" id="A0AAN5D1T0"/>
<feature type="non-terminal residue" evidence="2">
    <location>
        <position position="161"/>
    </location>
</feature>
<name>A0AAN5D1T0_9BILA</name>
<protein>
    <submittedName>
        <fullName evidence="2">Uncharacterized protein</fullName>
    </submittedName>
</protein>
<accession>A0AAN5D1T0</accession>
<feature type="compositionally biased region" description="Low complexity" evidence="1">
    <location>
        <begin position="76"/>
        <end position="89"/>
    </location>
</feature>